<gene>
    <name evidence="1" type="ORF">EAY07_22095</name>
</gene>
<sequence>TEASKALIEYAIECHGLTELKVMHLVGNERSKSVIDKLGVTYIENQTLRMQGGEREVCVYISAV</sequence>
<accession>A0ABD4KVT0</accession>
<dbReference type="SUPFAM" id="SSF55729">
    <property type="entry name" value="Acyl-CoA N-acyltransferases (Nat)"/>
    <property type="match status" value="1"/>
</dbReference>
<organism evidence="1 2">
    <name type="scientific">Vibrio anguillarum</name>
    <name type="common">Listonella anguillarum</name>
    <dbReference type="NCBI Taxonomy" id="55601"/>
    <lineage>
        <taxon>Bacteria</taxon>
        <taxon>Pseudomonadati</taxon>
        <taxon>Pseudomonadota</taxon>
        <taxon>Gammaproteobacteria</taxon>
        <taxon>Vibrionales</taxon>
        <taxon>Vibrionaceae</taxon>
        <taxon>Vibrio</taxon>
    </lineage>
</organism>
<proteinExistence type="predicted"/>
<protein>
    <submittedName>
        <fullName evidence="1">N-acetyltransferase</fullName>
    </submittedName>
</protein>
<name>A0ABD4KVT0_VIBAN</name>
<dbReference type="AlphaFoldDB" id="A0ABD4KVT0"/>
<evidence type="ECO:0000313" key="2">
    <source>
        <dbReference type="Proteomes" id="UP000722957"/>
    </source>
</evidence>
<feature type="non-terminal residue" evidence="1">
    <location>
        <position position="1"/>
    </location>
</feature>
<reference evidence="1 2" key="1">
    <citation type="journal article" date="2021" name="PeerJ">
        <title>Analysis of 44 Vibrio anguillarum genomes reveals high genetic diversity.</title>
        <authorList>
            <person name="Hansen M.J."/>
            <person name="Dalsgaard I."/>
        </authorList>
    </citation>
    <scope>NUCLEOTIDE SEQUENCE [LARGE SCALE GENOMIC DNA]</scope>
    <source>
        <strain evidence="1 2">17-16730-2A</strain>
    </source>
</reference>
<evidence type="ECO:0000313" key="1">
    <source>
        <dbReference type="EMBL" id="MBF4274645.1"/>
    </source>
</evidence>
<dbReference type="Proteomes" id="UP000722957">
    <property type="component" value="Unassembled WGS sequence"/>
</dbReference>
<dbReference type="Gene3D" id="3.40.630.30">
    <property type="match status" value="1"/>
</dbReference>
<dbReference type="InterPro" id="IPR016181">
    <property type="entry name" value="Acyl_CoA_acyltransferase"/>
</dbReference>
<dbReference type="EMBL" id="RDOM01000442">
    <property type="protein sequence ID" value="MBF4274645.1"/>
    <property type="molecule type" value="Genomic_DNA"/>
</dbReference>
<comment type="caution">
    <text evidence="1">The sequence shown here is derived from an EMBL/GenBank/DDBJ whole genome shotgun (WGS) entry which is preliminary data.</text>
</comment>